<feature type="compositionally biased region" description="Polar residues" evidence="3">
    <location>
        <begin position="198"/>
        <end position="216"/>
    </location>
</feature>
<feature type="region of interest" description="Disordered" evidence="3">
    <location>
        <begin position="78"/>
        <end position="104"/>
    </location>
</feature>
<feature type="domain" description="Mediator complex subunit 15 KIX" evidence="4">
    <location>
        <begin position="4"/>
        <end position="81"/>
    </location>
</feature>
<dbReference type="SUPFAM" id="SSF47040">
    <property type="entry name" value="Kix domain of CBP (creb binding protein)"/>
    <property type="match status" value="1"/>
</dbReference>
<evidence type="ECO:0000259" key="4">
    <source>
        <dbReference type="Pfam" id="PF16987"/>
    </source>
</evidence>
<dbReference type="GO" id="GO:0031490">
    <property type="term" value="F:chromatin DNA binding"/>
    <property type="evidence" value="ECO:0007669"/>
    <property type="project" value="InterPro"/>
</dbReference>
<keyword evidence="6" id="KW-1185">Reference proteome</keyword>
<dbReference type="FunFam" id="1.10.246.20:FF:000003">
    <property type="entry name" value="Mediator of RNA polymerase II transcription subunit 15a"/>
    <property type="match status" value="1"/>
</dbReference>
<evidence type="ECO:0000313" key="5">
    <source>
        <dbReference type="EMBL" id="KAK9129088.1"/>
    </source>
</evidence>
<feature type="region of interest" description="Disordered" evidence="3">
    <location>
        <begin position="185"/>
        <end position="216"/>
    </location>
</feature>
<dbReference type="Gene3D" id="1.10.246.20">
    <property type="entry name" value="Coactivator CBP, KIX domain"/>
    <property type="match status" value="1"/>
</dbReference>
<comment type="subcellular location">
    <subcellularLocation>
        <location evidence="1">Nucleus</location>
    </subcellularLocation>
</comment>
<protein>
    <recommendedName>
        <fullName evidence="4">Mediator complex subunit 15 KIX domain-containing protein</fullName>
    </recommendedName>
</protein>
<dbReference type="PANTHER" id="PTHR33137:SF4">
    <property type="entry name" value="MEDIATOR OF RNA POLYMERASE II TRANSCRIPTION SUBUNIT 15A-RELATED"/>
    <property type="match status" value="1"/>
</dbReference>
<dbReference type="AlphaFoldDB" id="A0AAP0J7X2"/>
<dbReference type="Proteomes" id="UP001420932">
    <property type="component" value="Unassembled WGS sequence"/>
</dbReference>
<proteinExistence type="predicted"/>
<organism evidence="5 6">
    <name type="scientific">Stephania yunnanensis</name>
    <dbReference type="NCBI Taxonomy" id="152371"/>
    <lineage>
        <taxon>Eukaryota</taxon>
        <taxon>Viridiplantae</taxon>
        <taxon>Streptophyta</taxon>
        <taxon>Embryophyta</taxon>
        <taxon>Tracheophyta</taxon>
        <taxon>Spermatophyta</taxon>
        <taxon>Magnoliopsida</taxon>
        <taxon>Ranunculales</taxon>
        <taxon>Menispermaceae</taxon>
        <taxon>Menispermoideae</taxon>
        <taxon>Cissampelideae</taxon>
        <taxon>Stephania</taxon>
    </lineage>
</organism>
<dbReference type="EMBL" id="JBBNAF010000007">
    <property type="protein sequence ID" value="KAK9129088.1"/>
    <property type="molecule type" value="Genomic_DNA"/>
</dbReference>
<dbReference type="PANTHER" id="PTHR33137">
    <property type="entry name" value="MEDIATOR OF RNA POLYMERASE II TRANSCRIPTION SUBUNIT 15A-RELATED"/>
    <property type="match status" value="1"/>
</dbReference>
<dbReference type="GO" id="GO:0003713">
    <property type="term" value="F:transcription coactivator activity"/>
    <property type="evidence" value="ECO:0007669"/>
    <property type="project" value="InterPro"/>
</dbReference>
<evidence type="ECO:0000256" key="2">
    <source>
        <dbReference type="ARBA" id="ARBA00023242"/>
    </source>
</evidence>
<dbReference type="InterPro" id="IPR044661">
    <property type="entry name" value="MED15a/b/c-like"/>
</dbReference>
<dbReference type="InterPro" id="IPR036546">
    <property type="entry name" value="MED15_KIX"/>
</dbReference>
<evidence type="ECO:0000313" key="6">
    <source>
        <dbReference type="Proteomes" id="UP001420932"/>
    </source>
</evidence>
<accession>A0AAP0J7X2</accession>
<name>A0AAP0J7X2_9MAGN</name>
<dbReference type="Pfam" id="PF16987">
    <property type="entry name" value="KIX_2"/>
    <property type="match status" value="1"/>
</dbReference>
<gene>
    <name evidence="5" type="ORF">Syun_017885</name>
</gene>
<reference evidence="5 6" key="1">
    <citation type="submission" date="2024-01" db="EMBL/GenBank/DDBJ databases">
        <title>Genome assemblies of Stephania.</title>
        <authorList>
            <person name="Yang L."/>
        </authorList>
    </citation>
    <scope>NUCLEOTIDE SEQUENCE [LARGE SCALE GENOMIC DNA]</scope>
    <source>
        <strain evidence="5">YNDBR</strain>
        <tissue evidence="5">Leaf</tissue>
    </source>
</reference>
<dbReference type="InterPro" id="IPR036529">
    <property type="entry name" value="KIX_dom_sf"/>
</dbReference>
<comment type="caution">
    <text evidence="5">The sequence shown here is derived from an EMBL/GenBank/DDBJ whole genome shotgun (WGS) entry which is preliminary data.</text>
</comment>
<evidence type="ECO:0000256" key="3">
    <source>
        <dbReference type="SAM" id="MobiDB-lite"/>
    </source>
</evidence>
<dbReference type="GO" id="GO:0005634">
    <property type="term" value="C:nucleus"/>
    <property type="evidence" value="ECO:0007669"/>
    <property type="project" value="UniProtKB-SubCell"/>
</dbReference>
<evidence type="ECO:0000256" key="1">
    <source>
        <dbReference type="ARBA" id="ARBA00004123"/>
    </source>
</evidence>
<sequence>MEAGDWRSEVQPESRSRIVNKIMEALKKHLPITGPEGLVELQKIATRFEEKIYNAATDQSDYLRKISLKMLTMETKSLSTNGPNSLQPSSAIGNQNPSDSGSLGMQAQVLNQGQQIHLPNQSLPRQQVLPQNPITSAGIQSSGGLPSALSSVNGLSQLQSQPQMGLQQQQNQLQRDSTLQPQGLIEQKPFQPQRAVPDTSSTTMDSTGQTGNPNSMDWQEEIYQKVKTMKELYLPELNEIRQKISLKFQQYELASQAARDQTNKFKTMDQLEKLKMMKIMLERSMAFLEVSKNNMPDSYREKLGQYEKQILCFVNMNWPKRTLQQGAPTNAST</sequence>
<keyword evidence="2" id="KW-0539">Nucleus</keyword>